<sequence>MISFKIFTTLTLVVLGIIIKEFKTQESDDDLSTKDVPNNDNFQRKLFHDAFLNDENINILNSENLPSVIISHQSAVVRRLRQRLKRIENRQRVQARKNRQRRQRERENRRRNTLERRKRRQERMKKMRETRAANEKKRRRERQERVKKLVEAARRAERNKLSSTTTSSDTTAGETTAESTTTTETTVESTTESTTTTITTTSSTTTAKGSALSKFEKEKAVIVLETLKTLDSKKEKTELLKLAINNREVADYSDSKRTKKCRNILEKAREEPGSLFARSIRGLASLSIFGEESSEEETDLLVNLAVGEDPELSEDSVVSYRDTTEESNQKVESSKNSFDIKK</sequence>
<feature type="compositionally biased region" description="Basic and acidic residues" evidence="1">
    <location>
        <begin position="104"/>
        <end position="115"/>
    </location>
</feature>
<feature type="compositionally biased region" description="Basic and acidic residues" evidence="1">
    <location>
        <begin position="127"/>
        <end position="160"/>
    </location>
</feature>
<reference evidence="3" key="1">
    <citation type="submission" date="2014-07" db="EMBL/GenBank/DDBJ databases">
        <authorList>
            <person name="Martin A.A"/>
            <person name="De Silva N."/>
        </authorList>
    </citation>
    <scope>NUCLEOTIDE SEQUENCE</scope>
</reference>
<keyword evidence="2" id="KW-0732">Signal</keyword>
<reference evidence="4" key="2">
    <citation type="submission" date="2015-08" db="UniProtKB">
        <authorList>
            <consortium name="WormBaseParasite"/>
        </authorList>
    </citation>
    <scope>IDENTIFICATION</scope>
</reference>
<protein>
    <submittedName>
        <fullName evidence="4">BZIP domain-containing protein</fullName>
    </submittedName>
</protein>
<feature type="compositionally biased region" description="Basic residues" evidence="1">
    <location>
        <begin position="116"/>
        <end position="126"/>
    </location>
</feature>
<accession>A0A0K0F420</accession>
<evidence type="ECO:0000256" key="2">
    <source>
        <dbReference type="SAM" id="SignalP"/>
    </source>
</evidence>
<dbReference type="Proteomes" id="UP000035680">
    <property type="component" value="Unassembled WGS sequence"/>
</dbReference>
<feature type="compositionally biased region" description="Basic and acidic residues" evidence="1">
    <location>
        <begin position="322"/>
        <end position="342"/>
    </location>
</feature>
<keyword evidence="3" id="KW-1185">Reference proteome</keyword>
<feature type="region of interest" description="Disordered" evidence="1">
    <location>
        <begin position="313"/>
        <end position="342"/>
    </location>
</feature>
<dbReference type="WBParaSite" id="SVE_0355500.1">
    <property type="protein sequence ID" value="SVE_0355500.1"/>
    <property type="gene ID" value="SVE_0355500"/>
</dbReference>
<feature type="chain" id="PRO_5005329322" evidence="2">
    <location>
        <begin position="17"/>
        <end position="342"/>
    </location>
</feature>
<evidence type="ECO:0000256" key="1">
    <source>
        <dbReference type="SAM" id="MobiDB-lite"/>
    </source>
</evidence>
<organism evidence="3 4">
    <name type="scientific">Strongyloides venezuelensis</name>
    <name type="common">Threadworm</name>
    <dbReference type="NCBI Taxonomy" id="75913"/>
    <lineage>
        <taxon>Eukaryota</taxon>
        <taxon>Metazoa</taxon>
        <taxon>Ecdysozoa</taxon>
        <taxon>Nematoda</taxon>
        <taxon>Chromadorea</taxon>
        <taxon>Rhabditida</taxon>
        <taxon>Tylenchina</taxon>
        <taxon>Panagrolaimomorpha</taxon>
        <taxon>Strongyloidoidea</taxon>
        <taxon>Strongyloididae</taxon>
        <taxon>Strongyloides</taxon>
    </lineage>
</organism>
<evidence type="ECO:0000313" key="3">
    <source>
        <dbReference type="Proteomes" id="UP000035680"/>
    </source>
</evidence>
<dbReference type="AlphaFoldDB" id="A0A0K0F420"/>
<feature type="region of interest" description="Disordered" evidence="1">
    <location>
        <begin position="88"/>
        <end position="211"/>
    </location>
</feature>
<evidence type="ECO:0000313" key="4">
    <source>
        <dbReference type="WBParaSite" id="SVE_0355500.1"/>
    </source>
</evidence>
<feature type="compositionally biased region" description="Basic residues" evidence="1">
    <location>
        <begin position="93"/>
        <end position="103"/>
    </location>
</feature>
<feature type="signal peptide" evidence="2">
    <location>
        <begin position="1"/>
        <end position="16"/>
    </location>
</feature>
<feature type="compositionally biased region" description="Low complexity" evidence="1">
    <location>
        <begin position="162"/>
        <end position="207"/>
    </location>
</feature>
<name>A0A0K0F420_STRVS</name>
<proteinExistence type="predicted"/>